<accession>A0A3B4ZUC1</accession>
<protein>
    <recommendedName>
        <fullName evidence="2">E2F transcription factor CC-MB domain-containing protein</fullName>
    </recommendedName>
</protein>
<evidence type="ECO:0000313" key="1">
    <source>
        <dbReference type="Ensembl" id="ENSSPAP00000012493.1"/>
    </source>
</evidence>
<dbReference type="AlphaFoldDB" id="A0A3B4ZUC1"/>
<name>A0A3B4ZUC1_9TELE</name>
<dbReference type="GeneTree" id="ENSGT00940000156252"/>
<dbReference type="Ensembl" id="ENSSPAT00000012707.1">
    <property type="protein sequence ID" value="ENSSPAP00000012493.1"/>
    <property type="gene ID" value="ENSSPAG00000009479.1"/>
</dbReference>
<dbReference type="STRING" id="144197.ENSSPAP00000012493"/>
<evidence type="ECO:0008006" key="2">
    <source>
        <dbReference type="Google" id="ProtNLM"/>
    </source>
</evidence>
<sequence>TRTSAAASLLDVPIPKAVQDSPAKYQIHLKSVKGPIDVVLLNKHSVSSVPVVLPVPPADEDPPVLPDQTPKYHRSERSLHLLTTKFVIFSPLLRLSPPPSDRDYFCNLDESEGVCDLFDVPMLNV</sequence>
<reference evidence="1" key="1">
    <citation type="submission" date="2023-09" db="UniProtKB">
        <authorList>
            <consortium name="Ensembl"/>
        </authorList>
    </citation>
    <scope>IDENTIFICATION</scope>
</reference>
<organism evidence="1">
    <name type="scientific">Stegastes partitus</name>
    <name type="common">bicolor damselfish</name>
    <dbReference type="NCBI Taxonomy" id="144197"/>
    <lineage>
        <taxon>Eukaryota</taxon>
        <taxon>Metazoa</taxon>
        <taxon>Chordata</taxon>
        <taxon>Craniata</taxon>
        <taxon>Vertebrata</taxon>
        <taxon>Euteleostomi</taxon>
        <taxon>Actinopterygii</taxon>
        <taxon>Neopterygii</taxon>
        <taxon>Teleostei</taxon>
        <taxon>Neoteleostei</taxon>
        <taxon>Acanthomorphata</taxon>
        <taxon>Ovalentaria</taxon>
        <taxon>Pomacentridae</taxon>
        <taxon>Stegastes</taxon>
    </lineage>
</organism>
<proteinExistence type="predicted"/>